<evidence type="ECO:0000313" key="3">
    <source>
        <dbReference type="EMBL" id="MEN3069568.1"/>
    </source>
</evidence>
<accession>A0ABU9Z0Z8</accession>
<dbReference type="EC" id="3.-.-.-" evidence="3"/>
<evidence type="ECO:0000313" key="4">
    <source>
        <dbReference type="Proteomes" id="UP001410394"/>
    </source>
</evidence>
<dbReference type="Proteomes" id="UP001410394">
    <property type="component" value="Unassembled WGS sequence"/>
</dbReference>
<comment type="caution">
    <text evidence="3">The sequence shown here is derived from an EMBL/GenBank/DDBJ whole genome shotgun (WGS) entry which is preliminary data.</text>
</comment>
<sequence length="255" mass="28014">MGVLIAQPIWWRGALLALIINHLLLAAVGLWPRSNWLGVNLTRLPATPATHNAVAITIDDGPDPQITPQVLEILAKHKAQASFFCIGRKLHDQPALARSIVAAGHAIENHSEHHRHNFSLLGPAAMEREVAQAQASISSLSGRRPFFFRAPAGLRNPFLDRVLHRQGLRLASWTRRGFDTRERNAQKVLARLLDGLRAGDILLLHDGNAARDGSGRAIILEVLPQLLKEIEARGLRTIRLDQALDADGSLVAQSR</sequence>
<feature type="domain" description="NodB homology" evidence="2">
    <location>
        <begin position="52"/>
        <end position="238"/>
    </location>
</feature>
<dbReference type="Pfam" id="PF01522">
    <property type="entry name" value="Polysacc_deac_1"/>
    <property type="match status" value="1"/>
</dbReference>
<dbReference type="SUPFAM" id="SSF88713">
    <property type="entry name" value="Glycoside hydrolase/deacetylase"/>
    <property type="match status" value="1"/>
</dbReference>
<gene>
    <name evidence="3" type="ORF">ABDB84_13850</name>
</gene>
<evidence type="ECO:0000256" key="1">
    <source>
        <dbReference type="SAM" id="Phobius"/>
    </source>
</evidence>
<dbReference type="InterPro" id="IPR011330">
    <property type="entry name" value="Glyco_hydro/deAcase_b/a-brl"/>
</dbReference>
<protein>
    <submittedName>
        <fullName evidence="3">Polysaccharide deacetylase family protein</fullName>
        <ecNumber evidence="3">3.-.-.-</ecNumber>
    </submittedName>
</protein>
<dbReference type="GO" id="GO:0016787">
    <property type="term" value="F:hydrolase activity"/>
    <property type="evidence" value="ECO:0007669"/>
    <property type="project" value="UniProtKB-KW"/>
</dbReference>
<dbReference type="InterPro" id="IPR002509">
    <property type="entry name" value="NODB_dom"/>
</dbReference>
<feature type="transmembrane region" description="Helical" evidence="1">
    <location>
        <begin position="9"/>
        <end position="31"/>
    </location>
</feature>
<proteinExistence type="predicted"/>
<organism evidence="3 4">
    <name type="scientific">Uliginosibacterium sediminicola</name>
    <dbReference type="NCBI Taxonomy" id="2024550"/>
    <lineage>
        <taxon>Bacteria</taxon>
        <taxon>Pseudomonadati</taxon>
        <taxon>Pseudomonadota</taxon>
        <taxon>Betaproteobacteria</taxon>
        <taxon>Rhodocyclales</taxon>
        <taxon>Zoogloeaceae</taxon>
        <taxon>Uliginosibacterium</taxon>
    </lineage>
</organism>
<keyword evidence="1" id="KW-0812">Transmembrane</keyword>
<dbReference type="CDD" id="cd10917">
    <property type="entry name" value="CE4_NodB_like_6s_7s"/>
    <property type="match status" value="1"/>
</dbReference>
<evidence type="ECO:0000259" key="2">
    <source>
        <dbReference type="PROSITE" id="PS51677"/>
    </source>
</evidence>
<keyword evidence="3" id="KW-0378">Hydrolase</keyword>
<name>A0ABU9Z0Z8_9RHOO</name>
<reference evidence="3 4" key="1">
    <citation type="journal article" date="2018" name="Int. J. Syst. Evol. Microbiol.">
        <title>Uliginosibacterium sediminicola sp. nov., isolated from freshwater sediment.</title>
        <authorList>
            <person name="Hwang W.M."/>
            <person name="Kim S.M."/>
            <person name="Kang K."/>
            <person name="Ahn T.Y."/>
        </authorList>
    </citation>
    <scope>NUCLEOTIDE SEQUENCE [LARGE SCALE GENOMIC DNA]</scope>
    <source>
        <strain evidence="3 4">M1-21</strain>
    </source>
</reference>
<dbReference type="EMBL" id="JBDIVE010000007">
    <property type="protein sequence ID" value="MEN3069568.1"/>
    <property type="molecule type" value="Genomic_DNA"/>
</dbReference>
<dbReference type="InterPro" id="IPR050248">
    <property type="entry name" value="Polysacc_deacetylase_ArnD"/>
</dbReference>
<keyword evidence="1" id="KW-1133">Transmembrane helix</keyword>
<keyword evidence="1" id="KW-0472">Membrane</keyword>
<dbReference type="PROSITE" id="PS51677">
    <property type="entry name" value="NODB"/>
    <property type="match status" value="1"/>
</dbReference>
<dbReference type="PANTHER" id="PTHR10587">
    <property type="entry name" value="GLYCOSYL TRANSFERASE-RELATED"/>
    <property type="match status" value="1"/>
</dbReference>
<dbReference type="PANTHER" id="PTHR10587:SF137">
    <property type="entry name" value="4-DEOXY-4-FORMAMIDO-L-ARABINOSE-PHOSPHOUNDECAPRENOL DEFORMYLASE ARND-RELATED"/>
    <property type="match status" value="1"/>
</dbReference>
<keyword evidence="4" id="KW-1185">Reference proteome</keyword>
<dbReference type="RefSeq" id="WP_345920336.1">
    <property type="nucleotide sequence ID" value="NZ_JBDIVE010000007.1"/>
</dbReference>
<dbReference type="Gene3D" id="3.20.20.370">
    <property type="entry name" value="Glycoside hydrolase/deacetylase"/>
    <property type="match status" value="1"/>
</dbReference>